<evidence type="ECO:0000259" key="1">
    <source>
        <dbReference type="Pfam" id="PF20240"/>
    </source>
</evidence>
<evidence type="ECO:0000313" key="3">
    <source>
        <dbReference type="Proteomes" id="UP000187941"/>
    </source>
</evidence>
<dbReference type="EMBL" id="CP014263">
    <property type="protein sequence ID" value="AQG80555.1"/>
    <property type="molecule type" value="Genomic_DNA"/>
</dbReference>
<dbReference type="RefSeq" id="WP_077131983.1">
    <property type="nucleotide sequence ID" value="NZ_CP014263.1"/>
</dbReference>
<evidence type="ECO:0000313" key="2">
    <source>
        <dbReference type="EMBL" id="AQG80555.1"/>
    </source>
</evidence>
<dbReference type="KEGG" id="smon:AWR27_15220"/>
<feature type="domain" description="DUF6597" evidence="1">
    <location>
        <begin position="21"/>
        <end position="131"/>
    </location>
</feature>
<sequence length="288" mass="33374">METLTVELIHQPHFDRHYQLLAPASDLLLYIESYWMLDLRNPQHQQSRFVEINLAKLQSILIVNLGNPFEVFGRQGERVYTCTHSALVGYHTRRLSYKHQFGNYLIGVTFHPAAANHLFRVQGQELMNQLLPLDVLLPNASLLEAQLAEDGYPATVQKVLNTWMRLLVGRATPDSRLGYVQQALQPDKLHGANYFSRQLASLLCVTNRSLERYFKEHMALSPKHCLRIQRFRQALPVYGRYGSAIDWTEWGYHDFSHFMKDYHHFMVDLQPDDAIRSNKSLSPNDLGL</sequence>
<organism evidence="2 3">
    <name type="scientific">Spirosoma montaniterrae</name>
    <dbReference type="NCBI Taxonomy" id="1178516"/>
    <lineage>
        <taxon>Bacteria</taxon>
        <taxon>Pseudomonadati</taxon>
        <taxon>Bacteroidota</taxon>
        <taxon>Cytophagia</taxon>
        <taxon>Cytophagales</taxon>
        <taxon>Cytophagaceae</taxon>
        <taxon>Spirosoma</taxon>
    </lineage>
</organism>
<dbReference type="OrthoDB" id="935959at2"/>
<name>A0A1P9WYU9_9BACT</name>
<dbReference type="AlphaFoldDB" id="A0A1P9WYU9"/>
<protein>
    <recommendedName>
        <fullName evidence="1">DUF6597 domain-containing protein</fullName>
    </recommendedName>
</protein>
<dbReference type="Gene3D" id="1.10.10.60">
    <property type="entry name" value="Homeodomain-like"/>
    <property type="match status" value="1"/>
</dbReference>
<keyword evidence="3" id="KW-1185">Reference proteome</keyword>
<proteinExistence type="predicted"/>
<dbReference type="Proteomes" id="UP000187941">
    <property type="component" value="Chromosome"/>
</dbReference>
<accession>A0A1P9WYU9</accession>
<dbReference type="InterPro" id="IPR046532">
    <property type="entry name" value="DUF6597"/>
</dbReference>
<gene>
    <name evidence="2" type="ORF">AWR27_15220</name>
</gene>
<dbReference type="Pfam" id="PF20240">
    <property type="entry name" value="DUF6597"/>
    <property type="match status" value="1"/>
</dbReference>
<reference evidence="2 3" key="1">
    <citation type="submission" date="2016-01" db="EMBL/GenBank/DDBJ databases">
        <authorList>
            <person name="Oliw E.H."/>
        </authorList>
    </citation>
    <scope>NUCLEOTIDE SEQUENCE [LARGE SCALE GENOMIC DNA]</scope>
    <source>
        <strain evidence="2 3">DY10</strain>
    </source>
</reference>